<evidence type="ECO:0000256" key="1">
    <source>
        <dbReference type="ARBA" id="ARBA00022801"/>
    </source>
</evidence>
<dbReference type="InterPro" id="IPR003801">
    <property type="entry name" value="GTP_cyclohydrolase_FolE2/MptA"/>
</dbReference>
<evidence type="ECO:0000256" key="2">
    <source>
        <dbReference type="HAMAP-Rule" id="MF_01527"/>
    </source>
</evidence>
<accession>A0ABT7PBL4</accession>
<comment type="function">
    <text evidence="2">Converts GTP to 7,8-dihydroneopterin triphosphate.</text>
</comment>
<keyword evidence="1 2" id="KW-0378">Hydrolase</keyword>
<dbReference type="PANTHER" id="PTHR36445">
    <property type="entry name" value="GTP CYCLOHYDROLASE MPTA"/>
    <property type="match status" value="1"/>
</dbReference>
<dbReference type="GO" id="GO:0003934">
    <property type="term" value="F:GTP cyclohydrolase I activity"/>
    <property type="evidence" value="ECO:0007669"/>
    <property type="project" value="UniProtKB-EC"/>
</dbReference>
<dbReference type="InterPro" id="IPR022838">
    <property type="entry name" value="GTP_cyclohydrolase_FolE2"/>
</dbReference>
<dbReference type="Pfam" id="PF02649">
    <property type="entry name" value="GCHY-1"/>
    <property type="match status" value="1"/>
</dbReference>
<feature type="site" description="May be catalytically important" evidence="2">
    <location>
        <position position="161"/>
    </location>
</feature>
<dbReference type="EC" id="3.5.4.16" evidence="2"/>
<dbReference type="PANTHER" id="PTHR36445:SF1">
    <property type="entry name" value="GTP CYCLOHYDROLASE MPTA"/>
    <property type="match status" value="1"/>
</dbReference>
<name>A0ABT7PBL4_9BACT</name>
<proteinExistence type="inferred from homology"/>
<keyword evidence="4" id="KW-1185">Reference proteome</keyword>
<organism evidence="3 4">
    <name type="scientific">Roseiconus lacunae</name>
    <dbReference type="NCBI Taxonomy" id="2605694"/>
    <lineage>
        <taxon>Bacteria</taxon>
        <taxon>Pseudomonadati</taxon>
        <taxon>Planctomycetota</taxon>
        <taxon>Planctomycetia</taxon>
        <taxon>Pirellulales</taxon>
        <taxon>Pirellulaceae</taxon>
        <taxon>Roseiconus</taxon>
    </lineage>
</organism>
<dbReference type="Proteomes" id="UP001239462">
    <property type="component" value="Unassembled WGS sequence"/>
</dbReference>
<evidence type="ECO:0000313" key="4">
    <source>
        <dbReference type="Proteomes" id="UP001239462"/>
    </source>
</evidence>
<comment type="catalytic activity">
    <reaction evidence="2">
        <text>GTP + H2O = 7,8-dihydroneopterin 3'-triphosphate + formate + H(+)</text>
        <dbReference type="Rhea" id="RHEA:17473"/>
        <dbReference type="ChEBI" id="CHEBI:15377"/>
        <dbReference type="ChEBI" id="CHEBI:15378"/>
        <dbReference type="ChEBI" id="CHEBI:15740"/>
        <dbReference type="ChEBI" id="CHEBI:37565"/>
        <dbReference type="ChEBI" id="CHEBI:58462"/>
        <dbReference type="EC" id="3.5.4.16"/>
    </reaction>
</comment>
<comment type="caution">
    <text evidence="3">The sequence shown here is derived from an EMBL/GenBank/DDBJ whole genome shotgun (WGS) entry which is preliminary data.</text>
</comment>
<sequence>MSELKTATVLPDVQSFDDGRQIPINQVGISKVPYPIQFTSCRTAGEPAQSTMGTFDMFVSLPSTVKGTHMSRFVQLLRDFRQPLDYCRTIDLCGELRQRLKAEEASITVRFPFFVKRTAPVTSEPGLLRLDIELSVLVNDQEDNDQEDLVVRVAGPATSLCPCSKEIAAYGAHNQRCQLSASVRFRDLSDCLSIDELFVTMEQAASASVYPTVKRIDEKYITERAYENPKFVEDTVRDLALRFRSERRISWFCCSTENFESIHQHNAFARIEMDNDDHISVSNPRS</sequence>
<comment type="similarity">
    <text evidence="2">Belongs to the GTP cyclohydrolase IV family.</text>
</comment>
<dbReference type="NCBIfam" id="NF010200">
    <property type="entry name" value="PRK13674.1-1"/>
    <property type="match status" value="1"/>
</dbReference>
<comment type="pathway">
    <text evidence="2">Cofactor biosynthesis; 7,8-dihydroneopterin triphosphate biosynthesis; 7,8-dihydroneopterin triphosphate from GTP: step 1/1.</text>
</comment>
<dbReference type="Gene3D" id="3.10.270.10">
    <property type="entry name" value="Urate Oxidase"/>
    <property type="match status" value="1"/>
</dbReference>
<dbReference type="EMBL" id="JASZZN010000001">
    <property type="protein sequence ID" value="MDM4013877.1"/>
    <property type="molecule type" value="Genomic_DNA"/>
</dbReference>
<protein>
    <recommendedName>
        <fullName evidence="2">GTP cyclohydrolase FolE2</fullName>
        <ecNumber evidence="2">3.5.4.16</ecNumber>
    </recommendedName>
</protein>
<evidence type="ECO:0000313" key="3">
    <source>
        <dbReference type="EMBL" id="MDM4013877.1"/>
    </source>
</evidence>
<dbReference type="RefSeq" id="WP_289161580.1">
    <property type="nucleotide sequence ID" value="NZ_JASZZN010000001.1"/>
</dbReference>
<gene>
    <name evidence="2 3" type="primary">folE2</name>
    <name evidence="3" type="ORF">QTN89_00440</name>
</gene>
<reference evidence="3 4" key="1">
    <citation type="submission" date="2023-06" db="EMBL/GenBank/DDBJ databases">
        <title>Roseiconus lacunae JC819 isolated from Gulf of Mannar region, Tamil Nadu.</title>
        <authorList>
            <person name="Pk S."/>
            <person name="Ch S."/>
            <person name="Ch V.R."/>
        </authorList>
    </citation>
    <scope>NUCLEOTIDE SEQUENCE [LARGE SCALE GENOMIC DNA]</scope>
    <source>
        <strain evidence="3 4">JC819</strain>
    </source>
</reference>
<dbReference type="HAMAP" id="MF_01527_B">
    <property type="entry name" value="GTP_cyclohydrol_B"/>
    <property type="match status" value="1"/>
</dbReference>